<dbReference type="GO" id="GO:0071555">
    <property type="term" value="P:cell wall organization"/>
    <property type="evidence" value="ECO:0007669"/>
    <property type="project" value="UniProtKB-KW"/>
</dbReference>
<keyword evidence="9" id="KW-0732">Signal</keyword>
<proteinExistence type="inferred from homology"/>
<evidence type="ECO:0000256" key="10">
    <source>
        <dbReference type="ARBA" id="ARBA00022737"/>
    </source>
</evidence>
<evidence type="ECO:0000256" key="9">
    <source>
        <dbReference type="ARBA" id="ARBA00022729"/>
    </source>
</evidence>
<feature type="compositionally biased region" description="Polar residues" evidence="21">
    <location>
        <begin position="268"/>
        <end position="279"/>
    </location>
</feature>
<dbReference type="Pfam" id="PF14295">
    <property type="entry name" value="PAN_4"/>
    <property type="match status" value="3"/>
</dbReference>
<evidence type="ECO:0000256" key="19">
    <source>
        <dbReference type="ARBA" id="ARBA00042373"/>
    </source>
</evidence>
<protein>
    <recommendedName>
        <fullName evidence="5">glucan endo-1,3-beta-D-glucosidase</fullName>
        <ecNumber evidence="5">3.2.1.39</ecNumber>
    </recommendedName>
    <alternativeName>
        <fullName evidence="20">Endo-1,3-beta-glucanase btgC</fullName>
    </alternativeName>
    <alternativeName>
        <fullName evidence="19">Laminarinase btgC</fullName>
    </alternativeName>
</protein>
<dbReference type="InterPro" id="IPR050732">
    <property type="entry name" value="Beta-glucan_modifiers"/>
</dbReference>
<comment type="similarity">
    <text evidence="4">Belongs to the glycosyl hydrolase 17 family.</text>
</comment>
<evidence type="ECO:0000256" key="14">
    <source>
        <dbReference type="ARBA" id="ARBA00023180"/>
    </source>
</evidence>
<keyword evidence="10" id="KW-0677">Repeat</keyword>
<dbReference type="VEuPathDB" id="FungiDB:AeMF1_012931"/>
<evidence type="ECO:0000256" key="18">
    <source>
        <dbReference type="ARBA" id="ARBA00037649"/>
    </source>
</evidence>
<comment type="catalytic activity">
    <reaction evidence="1">
        <text>Hydrolysis of (1-&gt;3)-beta-D-glucosidic linkages in (1-&gt;3)-beta-D-glucans.</text>
        <dbReference type="EC" id="3.2.1.39"/>
    </reaction>
</comment>
<evidence type="ECO:0000256" key="16">
    <source>
        <dbReference type="ARBA" id="ARBA00023316"/>
    </source>
</evidence>
<evidence type="ECO:0000256" key="20">
    <source>
        <dbReference type="ARBA" id="ARBA00043078"/>
    </source>
</evidence>
<keyword evidence="11" id="KW-0378">Hydrolase</keyword>
<gene>
    <name evidence="23" type="ORF">Ae201684_004772</name>
</gene>
<evidence type="ECO:0000256" key="2">
    <source>
        <dbReference type="ARBA" id="ARBA00004191"/>
    </source>
</evidence>
<keyword evidence="6" id="KW-1003">Cell membrane</keyword>
<dbReference type="InterPro" id="IPR003609">
    <property type="entry name" value="Pan_app"/>
</dbReference>
<comment type="subcellular location">
    <subcellularLocation>
        <location evidence="3">Cell membrane</location>
    </subcellularLocation>
    <subcellularLocation>
        <location evidence="2">Secreted</location>
        <location evidence="2">Cell wall</location>
    </subcellularLocation>
</comment>
<dbReference type="SMART" id="SM00223">
    <property type="entry name" value="APPLE"/>
    <property type="match status" value="3"/>
</dbReference>
<feature type="domain" description="Apple" evidence="22">
    <location>
        <begin position="461"/>
        <end position="528"/>
    </location>
</feature>
<dbReference type="CDD" id="cd01100">
    <property type="entry name" value="APPLE_Factor_XI_like"/>
    <property type="match status" value="2"/>
</dbReference>
<keyword evidence="13" id="KW-1015">Disulfide bond</keyword>
<sequence>MAQLGYTTVRTFYSSYYGVKVAPIAAKHNIQLYLGVFMTSESCQVNPATVNAILVGNENVVPNGPYTTDYIISQMKQIRDRVKSETGVSVPVGTVQRTNEWLNADPGMAALAKASDVIGVNIYPFFDGSFSFNNPREILDGVWGAMKNKYGESKLLVTETGWPTAGTPTSGAPKNIPSYANSQLYYTTFQSWMQSLGRQGDFWYTMYDSRPDEANPADIEYDFGLLTHDRKPKNGATFPPSTSPTTTPSVKPPTTKVPITNVPTTKTAPTISPLTTSRPTAAPTPHPIPKTNPATTQAPTTTKASPTPTPSSATCGSIQENTDFSGAVIGSTQQSSAEKCCGDCKANSQCRAFVWYEGFCYLKNSVGTVSSSSGRRAGIVQASATNTTKSNVCGALEININYIGQDIIWVSGSSPSYCCTACQANANCNAYTFALSTCYLKAARRSTASQPGAVSAQVNKCSSIEYGVDYPGNDITAASASSVDDCCAFCRSQNGCQAYTFWSGTCYLKSSRGTPVSNRAVSSGIVFV</sequence>
<evidence type="ECO:0000256" key="12">
    <source>
        <dbReference type="ARBA" id="ARBA00023136"/>
    </source>
</evidence>
<evidence type="ECO:0000256" key="3">
    <source>
        <dbReference type="ARBA" id="ARBA00004236"/>
    </source>
</evidence>
<evidence type="ECO:0000256" key="8">
    <source>
        <dbReference type="ARBA" id="ARBA00022525"/>
    </source>
</evidence>
<dbReference type="Gene3D" id="3.50.4.10">
    <property type="entry name" value="Hepatocyte Growth Factor"/>
    <property type="match status" value="3"/>
</dbReference>
<dbReference type="Proteomes" id="UP000481153">
    <property type="component" value="Unassembled WGS sequence"/>
</dbReference>
<dbReference type="PROSITE" id="PS50948">
    <property type="entry name" value="PAN"/>
    <property type="match status" value="2"/>
</dbReference>
<dbReference type="SUPFAM" id="SSF57414">
    <property type="entry name" value="Hairpin loop containing domain-like"/>
    <property type="match status" value="2"/>
</dbReference>
<dbReference type="InterPro" id="IPR000490">
    <property type="entry name" value="Glyco_hydro_17"/>
</dbReference>
<keyword evidence="12" id="KW-0472">Membrane</keyword>
<name>A0A6G0XH43_9STRA</name>
<dbReference type="GO" id="GO:0006508">
    <property type="term" value="P:proteolysis"/>
    <property type="evidence" value="ECO:0007669"/>
    <property type="project" value="InterPro"/>
</dbReference>
<dbReference type="PROSITE" id="PS00587">
    <property type="entry name" value="GLYCOSYL_HYDROL_F17"/>
    <property type="match status" value="1"/>
</dbReference>
<dbReference type="GO" id="GO:0042973">
    <property type="term" value="F:glucan endo-1,3-beta-D-glucosidase activity"/>
    <property type="evidence" value="ECO:0007669"/>
    <property type="project" value="UniProtKB-EC"/>
</dbReference>
<keyword evidence="8" id="KW-0964">Secreted</keyword>
<dbReference type="GO" id="GO:0005576">
    <property type="term" value="C:extracellular region"/>
    <property type="evidence" value="ECO:0007669"/>
    <property type="project" value="InterPro"/>
</dbReference>
<feature type="compositionally biased region" description="Low complexity" evidence="21">
    <location>
        <begin position="291"/>
        <end position="314"/>
    </location>
</feature>
<feature type="domain" description="Apple" evidence="22">
    <location>
        <begin position="315"/>
        <end position="384"/>
    </location>
</feature>
<dbReference type="Gene3D" id="3.20.20.80">
    <property type="entry name" value="Glycosidases"/>
    <property type="match status" value="1"/>
</dbReference>
<keyword evidence="14" id="KW-0325">Glycoprotein</keyword>
<evidence type="ECO:0000256" key="6">
    <source>
        <dbReference type="ARBA" id="ARBA00022475"/>
    </source>
</evidence>
<evidence type="ECO:0000256" key="4">
    <source>
        <dbReference type="ARBA" id="ARBA00008773"/>
    </source>
</evidence>
<keyword evidence="24" id="KW-1185">Reference proteome</keyword>
<comment type="function">
    <text evidence="18">Glucanases play a role in cell expansion during growth, in cell-cell fusion during mating, and in spore release during sporulation. This enzyme may be involved in beta-glucan degradation. Active on laminarin and lichenan.</text>
</comment>
<reference evidence="23 24" key="1">
    <citation type="submission" date="2019-07" db="EMBL/GenBank/DDBJ databases">
        <title>Genomics analysis of Aphanomyces spp. identifies a new class of oomycete effector associated with host adaptation.</title>
        <authorList>
            <person name="Gaulin E."/>
        </authorList>
    </citation>
    <scope>NUCLEOTIDE SEQUENCE [LARGE SCALE GENOMIC DNA]</scope>
    <source>
        <strain evidence="23 24">ATCC 201684</strain>
    </source>
</reference>
<evidence type="ECO:0000256" key="5">
    <source>
        <dbReference type="ARBA" id="ARBA00012780"/>
    </source>
</evidence>
<keyword evidence="16" id="KW-0961">Cell wall biogenesis/degradation</keyword>
<dbReference type="EC" id="3.2.1.39" evidence="5"/>
<evidence type="ECO:0000259" key="22">
    <source>
        <dbReference type="PROSITE" id="PS50948"/>
    </source>
</evidence>
<evidence type="ECO:0000313" key="23">
    <source>
        <dbReference type="EMBL" id="KAF0739593.1"/>
    </source>
</evidence>
<dbReference type="GO" id="GO:0005886">
    <property type="term" value="C:plasma membrane"/>
    <property type="evidence" value="ECO:0007669"/>
    <property type="project" value="UniProtKB-SubCell"/>
</dbReference>
<dbReference type="PANTHER" id="PTHR16631">
    <property type="entry name" value="GLUCAN 1,3-BETA-GLUCOSIDASE"/>
    <property type="match status" value="1"/>
</dbReference>
<evidence type="ECO:0000256" key="21">
    <source>
        <dbReference type="SAM" id="MobiDB-lite"/>
    </source>
</evidence>
<comment type="caution">
    <text evidence="23">The sequence shown here is derived from an EMBL/GenBank/DDBJ whole genome shotgun (WGS) entry which is preliminary data.</text>
</comment>
<evidence type="ECO:0000256" key="13">
    <source>
        <dbReference type="ARBA" id="ARBA00023157"/>
    </source>
</evidence>
<evidence type="ECO:0000256" key="15">
    <source>
        <dbReference type="ARBA" id="ARBA00023277"/>
    </source>
</evidence>
<evidence type="ECO:0000256" key="1">
    <source>
        <dbReference type="ARBA" id="ARBA00000382"/>
    </source>
</evidence>
<dbReference type="PANTHER" id="PTHR16631:SF17">
    <property type="entry name" value="GLUCAN ENDO-1,3-BETA-GLUCOSIDASE BTGC"/>
    <property type="match status" value="1"/>
</dbReference>
<organism evidence="23 24">
    <name type="scientific">Aphanomyces euteiches</name>
    <dbReference type="NCBI Taxonomy" id="100861"/>
    <lineage>
        <taxon>Eukaryota</taxon>
        <taxon>Sar</taxon>
        <taxon>Stramenopiles</taxon>
        <taxon>Oomycota</taxon>
        <taxon>Saprolegniomycetes</taxon>
        <taxon>Saprolegniales</taxon>
        <taxon>Verrucalvaceae</taxon>
        <taxon>Aphanomyces</taxon>
    </lineage>
</organism>
<dbReference type="EMBL" id="VJMJ01000063">
    <property type="protein sequence ID" value="KAF0739593.1"/>
    <property type="molecule type" value="Genomic_DNA"/>
</dbReference>
<evidence type="ECO:0000256" key="7">
    <source>
        <dbReference type="ARBA" id="ARBA00022512"/>
    </source>
</evidence>
<evidence type="ECO:0000313" key="24">
    <source>
        <dbReference type="Proteomes" id="UP000481153"/>
    </source>
</evidence>
<dbReference type="SUPFAM" id="SSF51445">
    <property type="entry name" value="(Trans)glycosidases"/>
    <property type="match status" value="1"/>
</dbReference>
<dbReference type="AlphaFoldDB" id="A0A6G0XH43"/>
<feature type="region of interest" description="Disordered" evidence="21">
    <location>
        <begin position="230"/>
        <end position="314"/>
    </location>
</feature>
<accession>A0A6G0XH43</accession>
<evidence type="ECO:0000256" key="11">
    <source>
        <dbReference type="ARBA" id="ARBA00022801"/>
    </source>
</evidence>
<keyword evidence="7" id="KW-0134">Cell wall</keyword>
<evidence type="ECO:0000256" key="17">
    <source>
        <dbReference type="ARBA" id="ARBA00023326"/>
    </source>
</evidence>
<keyword evidence="15" id="KW-0119">Carbohydrate metabolism</keyword>
<feature type="compositionally biased region" description="Low complexity" evidence="21">
    <location>
        <begin position="237"/>
        <end position="267"/>
    </location>
</feature>
<dbReference type="InterPro" id="IPR017853">
    <property type="entry name" value="GH"/>
</dbReference>
<dbReference type="InterPro" id="IPR000177">
    <property type="entry name" value="Apple"/>
</dbReference>
<dbReference type="GO" id="GO:0000272">
    <property type="term" value="P:polysaccharide catabolic process"/>
    <property type="evidence" value="ECO:0007669"/>
    <property type="project" value="UniProtKB-KW"/>
</dbReference>
<keyword evidence="17" id="KW-0624">Polysaccharide degradation</keyword>